<keyword evidence="2" id="KW-1185">Reference proteome</keyword>
<dbReference type="PATRIC" id="fig|929558.5.peg.215"/>
<dbReference type="HOGENOM" id="CLU_1414525_0_0_7"/>
<dbReference type="AlphaFoldDB" id="B6BL09"/>
<gene>
    <name evidence="1" type="ORF">SMGD1_0214</name>
</gene>
<protein>
    <submittedName>
        <fullName evidence="1">Two component transcriptional regulator, winged helix family</fullName>
    </submittedName>
</protein>
<accession>B6BL09</accession>
<dbReference type="STRING" id="929558.SMGD1_0214"/>
<dbReference type="InterPro" id="IPR016032">
    <property type="entry name" value="Sig_transdc_resp-reg_C-effctor"/>
</dbReference>
<organism evidence="1 2">
    <name type="scientific">Sulfurimonas gotlandica (strain DSM 19862 / JCM 16533 / GD1)</name>
    <dbReference type="NCBI Taxonomy" id="929558"/>
    <lineage>
        <taxon>Bacteria</taxon>
        <taxon>Pseudomonadati</taxon>
        <taxon>Campylobacterota</taxon>
        <taxon>Epsilonproteobacteria</taxon>
        <taxon>Campylobacterales</taxon>
        <taxon>Sulfurimonadaceae</taxon>
        <taxon>Sulfurimonas</taxon>
    </lineage>
</organism>
<sequence>MKFLLIDIGLDISSEIYEYFEYKQVDVKIIQDYEYIFSKRIDLFGYDALILTITENNHAALDLLEYMQLANIKKPVIGIGTDNSIELLGKLFGKGAEDYMLMPIRIKELELRMMRSVRRIMSADDNHLINDIIYSYTDKTIFDGKHFIDLTRKQHQLLYLLVTHKNQLVTYDMIYDYLYDGQSQTNNTIATG</sequence>
<dbReference type="RefSeq" id="WP_008338676.1">
    <property type="nucleotide sequence ID" value="NZ_AFRZ01000001.1"/>
</dbReference>
<evidence type="ECO:0000313" key="2">
    <source>
        <dbReference type="Proteomes" id="UP000006431"/>
    </source>
</evidence>
<reference evidence="1 2" key="1">
    <citation type="journal article" date="2012" name="Proc. Natl. Acad. Sci. U.S.A.">
        <title>Genome and physiology of a model Epsilonproteobacterium responsible for sulfide detoxification in marine oxygen depletion zones.</title>
        <authorList>
            <person name="Grote J."/>
            <person name="Schott T."/>
            <person name="Bruckner C.G."/>
            <person name="Glockner F.O."/>
            <person name="Jost G."/>
            <person name="Teeling H."/>
            <person name="Labrenz M."/>
            <person name="Jurgens K."/>
        </authorList>
    </citation>
    <scope>NUCLEOTIDE SEQUENCE [LARGE SCALE GENOMIC DNA]</scope>
    <source>
        <strain evidence="1 2">GD1</strain>
    </source>
</reference>
<dbReference type="eggNOG" id="COG0745">
    <property type="taxonomic scope" value="Bacteria"/>
</dbReference>
<dbReference type="Proteomes" id="UP000006431">
    <property type="component" value="Unassembled WGS sequence"/>
</dbReference>
<comment type="caution">
    <text evidence="1">The sequence shown here is derived from an EMBL/GenBank/DDBJ whole genome shotgun (WGS) entry which is preliminary data.</text>
</comment>
<dbReference type="GO" id="GO:0003677">
    <property type="term" value="F:DNA binding"/>
    <property type="evidence" value="ECO:0007669"/>
    <property type="project" value="InterPro"/>
</dbReference>
<dbReference type="SUPFAM" id="SSF52172">
    <property type="entry name" value="CheY-like"/>
    <property type="match status" value="1"/>
</dbReference>
<dbReference type="Gene3D" id="3.40.50.2300">
    <property type="match status" value="1"/>
</dbReference>
<accession>H1FT05</accession>
<dbReference type="InterPro" id="IPR036388">
    <property type="entry name" value="WH-like_DNA-bd_sf"/>
</dbReference>
<dbReference type="Gene3D" id="1.10.10.10">
    <property type="entry name" value="Winged helix-like DNA-binding domain superfamily/Winged helix DNA-binding domain"/>
    <property type="match status" value="1"/>
</dbReference>
<dbReference type="GO" id="GO:0006355">
    <property type="term" value="P:regulation of DNA-templated transcription"/>
    <property type="evidence" value="ECO:0007669"/>
    <property type="project" value="InterPro"/>
</dbReference>
<proteinExistence type="predicted"/>
<dbReference type="SUPFAM" id="SSF46894">
    <property type="entry name" value="C-terminal effector domain of the bipartite response regulators"/>
    <property type="match status" value="1"/>
</dbReference>
<evidence type="ECO:0000313" key="1">
    <source>
        <dbReference type="EMBL" id="EHP28741.1"/>
    </source>
</evidence>
<dbReference type="EMBL" id="AFRZ01000001">
    <property type="protein sequence ID" value="EHP28741.1"/>
    <property type="molecule type" value="Genomic_DNA"/>
</dbReference>
<dbReference type="InterPro" id="IPR011006">
    <property type="entry name" value="CheY-like_superfamily"/>
</dbReference>
<dbReference type="OrthoDB" id="2964892at2"/>
<name>B6BL09_SULGG</name>